<reference evidence="18" key="1">
    <citation type="journal article" date="2015" name="Genome">
        <title>Whole Genome Sequence of the Non-Microcystin-Producing Microcystis aeruginosa Strain NIES-44.</title>
        <authorList>
            <person name="Okano K."/>
            <person name="Miyata N."/>
            <person name="Ozaki Y."/>
        </authorList>
    </citation>
    <scope>NUCLEOTIDE SEQUENCE [LARGE SCALE GENOMIC DNA]</scope>
    <source>
        <strain evidence="18">NIES-44</strain>
    </source>
</reference>
<comment type="caution">
    <text evidence="17">The sequence shown here is derived from an EMBL/GenBank/DDBJ whole genome shotgun (WGS) entry which is preliminary data.</text>
</comment>
<comment type="catalytic activity">
    <reaction evidence="12 15">
        <text>dCMP + ATP = dCDP + ADP</text>
        <dbReference type="Rhea" id="RHEA:25094"/>
        <dbReference type="ChEBI" id="CHEBI:30616"/>
        <dbReference type="ChEBI" id="CHEBI:57566"/>
        <dbReference type="ChEBI" id="CHEBI:58593"/>
        <dbReference type="ChEBI" id="CHEBI:456216"/>
        <dbReference type="EC" id="2.7.4.25"/>
    </reaction>
</comment>
<feature type="binding site" evidence="15">
    <location>
        <position position="155"/>
    </location>
    <ligand>
        <name>(R)-pantoate</name>
        <dbReference type="ChEBI" id="CHEBI:15980"/>
    </ligand>
</feature>
<evidence type="ECO:0000256" key="6">
    <source>
        <dbReference type="ARBA" id="ARBA00022655"/>
    </source>
</evidence>
<dbReference type="SUPFAM" id="SSF52374">
    <property type="entry name" value="Nucleotidylyl transferase"/>
    <property type="match status" value="1"/>
</dbReference>
<comment type="pathway">
    <text evidence="1 15">Cofactor biosynthesis; (R)-pantothenate biosynthesis; (R)-pantothenate from (R)-pantoate and beta-alanine: step 1/1.</text>
</comment>
<keyword evidence="6 15" id="KW-0566">Pantothenate biosynthesis</keyword>
<evidence type="ECO:0000256" key="7">
    <source>
        <dbReference type="ARBA" id="ARBA00022679"/>
    </source>
</evidence>
<protein>
    <recommendedName>
        <fullName evidence="15">Bifunctional pantoate ligase/cytidylate kinase</fullName>
    </recommendedName>
    <domain>
        <recommendedName>
            <fullName evidence="15">Pantothenate synthetase</fullName>
            <shortName evidence="15">PS</shortName>
            <ecNumber evidence="15">6.3.2.1</ecNumber>
        </recommendedName>
        <alternativeName>
            <fullName evidence="15">Pantoate--beta-alanine ligase</fullName>
        </alternativeName>
        <alternativeName>
            <fullName evidence="15">Pantoate-activating enzyme</fullName>
        </alternativeName>
    </domain>
    <domain>
        <recommendedName>
            <fullName evidence="15">Cytidylate kinase</fullName>
            <shortName evidence="15">CK</shortName>
            <ecNumber evidence="15">2.7.4.25</ecNumber>
        </recommendedName>
        <alternativeName>
            <fullName evidence="15">Cytidine monophosphate kinase</fullName>
            <shortName evidence="15">CMP kinase</shortName>
        </alternativeName>
    </domain>
</protein>
<feature type="region of interest" description="Cytidylate kinase" evidence="15">
    <location>
        <begin position="280"/>
        <end position="517"/>
    </location>
</feature>
<dbReference type="InterPro" id="IPR024894">
    <property type="entry name" value="Pantoate_ligase/cytidylate_kin"/>
</dbReference>
<dbReference type="Pfam" id="PF02224">
    <property type="entry name" value="Cytidylate_kin"/>
    <property type="match status" value="1"/>
</dbReference>
<comment type="similarity">
    <text evidence="3">Belongs to the cytidylate kinase family. Type 1 subfamily.</text>
</comment>
<dbReference type="CDD" id="cd02019">
    <property type="entry name" value="NK"/>
    <property type="match status" value="1"/>
</dbReference>
<dbReference type="EMBL" id="BBPA01000036">
    <property type="protein sequence ID" value="GAL93296.1"/>
    <property type="molecule type" value="Genomic_DNA"/>
</dbReference>
<keyword evidence="7 15" id="KW-0808">Transferase</keyword>
<organism evidence="17 18">
    <name type="scientific">Microcystis aeruginosa NIES-44</name>
    <dbReference type="NCBI Taxonomy" id="449439"/>
    <lineage>
        <taxon>Bacteria</taxon>
        <taxon>Bacillati</taxon>
        <taxon>Cyanobacteriota</taxon>
        <taxon>Cyanophyceae</taxon>
        <taxon>Oscillatoriophycideae</taxon>
        <taxon>Chroococcales</taxon>
        <taxon>Microcystaceae</taxon>
        <taxon>Microcystis</taxon>
    </lineage>
</organism>
<comment type="function">
    <text evidence="15">Catalyzes the condensation of pantoate with beta-alanine in an ATP-dependent reaction via a pantoyl-adenylate intermediate.</text>
</comment>
<dbReference type="HAMAP" id="MF_01349">
    <property type="entry name" value="PanCY"/>
    <property type="match status" value="1"/>
</dbReference>
<feature type="binding site" evidence="15">
    <location>
        <position position="60"/>
    </location>
    <ligand>
        <name>beta-alanine</name>
        <dbReference type="ChEBI" id="CHEBI:57966"/>
    </ligand>
</feature>
<comment type="similarity">
    <text evidence="15">In the C-terminal section; belongs to the cytidylate kinase family. Type 1 subfamily.</text>
</comment>
<dbReference type="PANTHER" id="PTHR21299:SF2">
    <property type="entry name" value="CYTIDYLATE KINASE"/>
    <property type="match status" value="1"/>
</dbReference>
<dbReference type="GO" id="GO:0005829">
    <property type="term" value="C:cytosol"/>
    <property type="evidence" value="ECO:0007669"/>
    <property type="project" value="TreeGrafter"/>
</dbReference>
<feature type="binding site" evidence="15">
    <location>
        <position position="178"/>
    </location>
    <ligand>
        <name>ATP</name>
        <dbReference type="ChEBI" id="CHEBI:30616"/>
    </ligand>
</feature>
<comment type="similarity">
    <text evidence="2">Belongs to the pantothenate synthetase family.</text>
</comment>
<dbReference type="Pfam" id="PF02569">
    <property type="entry name" value="Pantoate_ligase"/>
    <property type="match status" value="1"/>
</dbReference>
<dbReference type="InterPro" id="IPR042176">
    <property type="entry name" value="Pantoate_ligase_C"/>
</dbReference>
<feature type="active site" description="Proton donor" evidence="15">
    <location>
        <position position="36"/>
    </location>
</feature>
<evidence type="ECO:0000256" key="9">
    <source>
        <dbReference type="ARBA" id="ARBA00022777"/>
    </source>
</evidence>
<feature type="region of interest" description="Pantoate--beta-alanine ligase" evidence="15">
    <location>
        <begin position="1"/>
        <end position="279"/>
    </location>
</feature>
<evidence type="ECO:0000259" key="16">
    <source>
        <dbReference type="Pfam" id="PF02224"/>
    </source>
</evidence>
<comment type="catalytic activity">
    <reaction evidence="13 15">
        <text>(R)-pantoate + beta-alanine + ATP = (R)-pantothenate + AMP + diphosphate + H(+)</text>
        <dbReference type="Rhea" id="RHEA:10912"/>
        <dbReference type="ChEBI" id="CHEBI:15378"/>
        <dbReference type="ChEBI" id="CHEBI:15980"/>
        <dbReference type="ChEBI" id="CHEBI:29032"/>
        <dbReference type="ChEBI" id="CHEBI:30616"/>
        <dbReference type="ChEBI" id="CHEBI:33019"/>
        <dbReference type="ChEBI" id="CHEBI:57966"/>
        <dbReference type="ChEBI" id="CHEBI:456215"/>
        <dbReference type="EC" id="6.3.2.1"/>
    </reaction>
</comment>
<dbReference type="CDD" id="cd02020">
    <property type="entry name" value="CMPK"/>
    <property type="match status" value="1"/>
</dbReference>
<dbReference type="GO" id="GO:0004592">
    <property type="term" value="F:pantoate-beta-alanine ligase activity"/>
    <property type="evidence" value="ECO:0007669"/>
    <property type="project" value="UniProtKB-UniRule"/>
</dbReference>
<dbReference type="GO" id="GO:0015949">
    <property type="term" value="P:nucleobase-containing small molecule interconversion"/>
    <property type="evidence" value="ECO:0007669"/>
    <property type="project" value="TreeGrafter"/>
</dbReference>
<comment type="catalytic activity">
    <reaction evidence="14 15">
        <text>CMP + ATP = CDP + ADP</text>
        <dbReference type="Rhea" id="RHEA:11600"/>
        <dbReference type="ChEBI" id="CHEBI:30616"/>
        <dbReference type="ChEBI" id="CHEBI:58069"/>
        <dbReference type="ChEBI" id="CHEBI:60377"/>
        <dbReference type="ChEBI" id="CHEBI:456216"/>
        <dbReference type="EC" id="2.7.4.25"/>
    </reaction>
</comment>
<evidence type="ECO:0000256" key="15">
    <source>
        <dbReference type="HAMAP-Rule" id="MF_01349"/>
    </source>
</evidence>
<evidence type="ECO:0000256" key="8">
    <source>
        <dbReference type="ARBA" id="ARBA00022741"/>
    </source>
</evidence>
<dbReference type="RefSeq" id="WP_045359001.1">
    <property type="nucleotide sequence ID" value="NZ_BBPA01000036.1"/>
</dbReference>
<dbReference type="EC" id="6.3.2.1" evidence="15"/>
<feature type="binding site" evidence="15">
    <location>
        <begin position="149"/>
        <end position="152"/>
    </location>
    <ligand>
        <name>ATP</name>
        <dbReference type="ChEBI" id="CHEBI:30616"/>
    </ligand>
</feature>
<dbReference type="InterPro" id="IPR003721">
    <property type="entry name" value="Pantoate_ligase"/>
</dbReference>
<comment type="similarity">
    <text evidence="15">In the N-terminal section; belongs to the pantothenate synthetase family.</text>
</comment>
<name>A0A0A1VVI8_MICAE</name>
<dbReference type="NCBIfam" id="TIGR00018">
    <property type="entry name" value="panC"/>
    <property type="match status" value="1"/>
</dbReference>
<dbReference type="Gene3D" id="3.40.50.620">
    <property type="entry name" value="HUPs"/>
    <property type="match status" value="1"/>
</dbReference>
<evidence type="ECO:0000256" key="10">
    <source>
        <dbReference type="ARBA" id="ARBA00022840"/>
    </source>
</evidence>
<evidence type="ECO:0000256" key="11">
    <source>
        <dbReference type="ARBA" id="ARBA00023268"/>
    </source>
</evidence>
<keyword evidence="5 15" id="KW-0436">Ligase</keyword>
<evidence type="ECO:0000256" key="14">
    <source>
        <dbReference type="ARBA" id="ARBA00048478"/>
    </source>
</evidence>
<evidence type="ECO:0000256" key="12">
    <source>
        <dbReference type="ARBA" id="ARBA00047615"/>
    </source>
</evidence>
<feature type="domain" description="Cytidylate kinase" evidence="16">
    <location>
        <begin position="288"/>
        <end position="506"/>
    </location>
</feature>
<dbReference type="Proteomes" id="UP000030321">
    <property type="component" value="Unassembled WGS sequence"/>
</dbReference>
<keyword evidence="4 15" id="KW-0963">Cytoplasm</keyword>
<feature type="binding site" evidence="15">
    <location>
        <begin position="186"/>
        <end position="189"/>
    </location>
    <ligand>
        <name>ATP</name>
        <dbReference type="ChEBI" id="CHEBI:30616"/>
    </ligand>
</feature>
<feature type="binding site" evidence="15">
    <location>
        <begin position="29"/>
        <end position="36"/>
    </location>
    <ligand>
        <name>ATP</name>
        <dbReference type="ChEBI" id="CHEBI:30616"/>
    </ligand>
</feature>
<evidence type="ECO:0000256" key="13">
    <source>
        <dbReference type="ARBA" id="ARBA00048258"/>
    </source>
</evidence>
<dbReference type="PANTHER" id="PTHR21299">
    <property type="entry name" value="CYTIDYLATE KINASE/PANTOATE-BETA-ALANINE LIGASE"/>
    <property type="match status" value="1"/>
</dbReference>
<dbReference type="HAMAP" id="MF_00158">
    <property type="entry name" value="PanC"/>
    <property type="match status" value="1"/>
</dbReference>
<evidence type="ECO:0000256" key="3">
    <source>
        <dbReference type="ARBA" id="ARBA00009427"/>
    </source>
</evidence>
<comment type="subcellular location">
    <subcellularLocation>
        <location evidence="15">Cytoplasm</location>
    </subcellularLocation>
</comment>
<feature type="binding site" evidence="15">
    <location>
        <position position="60"/>
    </location>
    <ligand>
        <name>(R)-pantoate</name>
        <dbReference type="ChEBI" id="CHEBI:15980"/>
    </ligand>
</feature>
<dbReference type="HAMAP" id="MF_00238">
    <property type="entry name" value="Cytidyl_kinase_type1"/>
    <property type="match status" value="1"/>
</dbReference>
<evidence type="ECO:0000256" key="2">
    <source>
        <dbReference type="ARBA" id="ARBA00009256"/>
    </source>
</evidence>
<dbReference type="InterPro" id="IPR027417">
    <property type="entry name" value="P-loop_NTPase"/>
</dbReference>
<dbReference type="NCBIfam" id="TIGR00017">
    <property type="entry name" value="cmk"/>
    <property type="match status" value="1"/>
</dbReference>
<dbReference type="UniPathway" id="UPA00028">
    <property type="reaction ID" value="UER00005"/>
</dbReference>
<dbReference type="EC" id="2.7.4.25" evidence="15"/>
<dbReference type="CDD" id="cd00560">
    <property type="entry name" value="PanC"/>
    <property type="match status" value="1"/>
</dbReference>
<comment type="function">
    <text evidence="15">Catalyzes the transfer of a phosphate group from ATP to either CMP or dCMP to form CDP or dCDP and ADP, respectively.</text>
</comment>
<dbReference type="GO" id="GO:0015940">
    <property type="term" value="P:pantothenate biosynthetic process"/>
    <property type="evidence" value="ECO:0007669"/>
    <property type="project" value="UniProtKB-UniRule"/>
</dbReference>
<proteinExistence type="inferred from homology"/>
<dbReference type="NCBIfam" id="NF010004">
    <property type="entry name" value="PRK13477.1"/>
    <property type="match status" value="1"/>
</dbReference>
<dbReference type="GO" id="GO:0005524">
    <property type="term" value="F:ATP binding"/>
    <property type="evidence" value="ECO:0007669"/>
    <property type="project" value="UniProtKB-UniRule"/>
</dbReference>
<accession>A0A0A1VVI8</accession>
<dbReference type="InterPro" id="IPR011994">
    <property type="entry name" value="Cytidylate_kinase_dom"/>
</dbReference>
<dbReference type="Gene3D" id="3.40.50.300">
    <property type="entry name" value="P-loop containing nucleotide triphosphate hydrolases"/>
    <property type="match status" value="1"/>
</dbReference>
<evidence type="ECO:0000256" key="1">
    <source>
        <dbReference type="ARBA" id="ARBA00004990"/>
    </source>
</evidence>
<gene>
    <name evidence="15" type="primary">panC/cmk</name>
    <name evidence="17" type="ORF">N44_01983</name>
</gene>
<evidence type="ECO:0000313" key="17">
    <source>
        <dbReference type="EMBL" id="GAL93296.1"/>
    </source>
</evidence>
<dbReference type="AlphaFoldDB" id="A0A0A1VVI8"/>
<dbReference type="GO" id="GO:0036431">
    <property type="term" value="F:dCMP kinase activity"/>
    <property type="evidence" value="ECO:0007669"/>
    <property type="project" value="InterPro"/>
</dbReference>
<dbReference type="InterPro" id="IPR003136">
    <property type="entry name" value="Cytidylate_kin"/>
</dbReference>
<keyword evidence="11 15" id="KW-0511">Multifunctional enzyme</keyword>
<keyword evidence="8 15" id="KW-0547">Nucleotide-binding</keyword>
<dbReference type="SUPFAM" id="SSF52540">
    <property type="entry name" value="P-loop containing nucleoside triphosphate hydrolases"/>
    <property type="match status" value="1"/>
</dbReference>
<evidence type="ECO:0000256" key="5">
    <source>
        <dbReference type="ARBA" id="ARBA00022598"/>
    </source>
</evidence>
<keyword evidence="9 15" id="KW-0418">Kinase</keyword>
<sequence>MQIFTTIPGLRTFLADYRHDHSIALVPTMGALHKGHASLIRRAVTEAEVTVVSIFVNPLQFGPTEDFSRYPRTFESDRQLCESLGVAAIFAPSAETLGIGDSEEITAVVPPISLTSGLCGAFRPGHFQGVATIVTRLFNIIAPKIAYFGEKDAQQLAIIRQLVRDLNLAIEIRACATVRETSGLAVSSRNQYLSATEKEKATIIAQSLQLALESFRLGERQREKLLAIVQKNLDRVPEFRPQYLDLVHPQSLQPIEQIETGGLLAIAGSIGQTRLIDNIILRQRRAVIAIDGPAGAGKSTVTRLVAEKLGLTYLDTGAMYRAVTWLVVNSGLDLSAEAAIAELLSLAKIEIIPADSPENVTIVKINGQDVTLEIRSPAITSQVSRIAAQKAVREQLVTLQRQMGMSGGIVVEGRDIGTNVFPEAELKIFLTATPEERARRRLKDLEAQGNGGISLAELTQEIEKRDYLDSNRSLAPLRKAADAIEVNSDHLTITEVTEKIIALYHQGSSTLIFRSKE</sequence>
<dbReference type="InterPro" id="IPR014729">
    <property type="entry name" value="Rossmann-like_a/b/a_fold"/>
</dbReference>
<evidence type="ECO:0000256" key="4">
    <source>
        <dbReference type="ARBA" id="ARBA00022490"/>
    </source>
</evidence>
<dbReference type="GO" id="GO:0006220">
    <property type="term" value="P:pyrimidine nucleotide metabolic process"/>
    <property type="evidence" value="ECO:0007669"/>
    <property type="project" value="UniProtKB-UniRule"/>
</dbReference>
<keyword evidence="10 15" id="KW-0067">ATP-binding</keyword>
<dbReference type="GO" id="GO:0036430">
    <property type="term" value="F:CMP kinase activity"/>
    <property type="evidence" value="ECO:0007669"/>
    <property type="project" value="RHEA"/>
</dbReference>
<dbReference type="Gene3D" id="3.30.1300.10">
    <property type="entry name" value="Pantoate-beta-alanine ligase, C-terminal domain"/>
    <property type="match status" value="1"/>
</dbReference>
<evidence type="ECO:0000313" key="18">
    <source>
        <dbReference type="Proteomes" id="UP000030321"/>
    </source>
</evidence>